<dbReference type="KEGG" id="hpel:HZS54_05135"/>
<name>A0A7D5PDK5_9EURY</name>
<organism evidence="2 3">
    <name type="scientific">Halosimplex pelagicum</name>
    <dbReference type="NCBI Taxonomy" id="869886"/>
    <lineage>
        <taxon>Archaea</taxon>
        <taxon>Methanobacteriati</taxon>
        <taxon>Methanobacteriota</taxon>
        <taxon>Stenosarchaea group</taxon>
        <taxon>Halobacteria</taxon>
        <taxon>Halobacteriales</taxon>
        <taxon>Haloarculaceae</taxon>
        <taxon>Halosimplex</taxon>
    </lineage>
</organism>
<gene>
    <name evidence="2" type="ORF">HZS54_05135</name>
</gene>
<evidence type="ECO:0000313" key="2">
    <source>
        <dbReference type="EMBL" id="QLH81060.1"/>
    </source>
</evidence>
<dbReference type="InterPro" id="IPR043835">
    <property type="entry name" value="DUF5811"/>
</dbReference>
<evidence type="ECO:0000313" key="3">
    <source>
        <dbReference type="Proteomes" id="UP000509346"/>
    </source>
</evidence>
<accession>A0A7D5PDK5</accession>
<proteinExistence type="predicted"/>
<evidence type="ECO:0000256" key="1">
    <source>
        <dbReference type="SAM" id="MobiDB-lite"/>
    </source>
</evidence>
<feature type="region of interest" description="Disordered" evidence="1">
    <location>
        <begin position="1"/>
        <end position="21"/>
    </location>
</feature>
<dbReference type="RefSeq" id="WP_179920872.1">
    <property type="nucleotide sequence ID" value="NZ_CP058909.1"/>
</dbReference>
<protein>
    <submittedName>
        <fullName evidence="2">Uncharacterized protein</fullName>
    </submittedName>
</protein>
<reference evidence="2 3" key="1">
    <citation type="submission" date="2020-07" db="EMBL/GenBank/DDBJ databases">
        <title>Halosimplex litoreum sp. nov. and Halosimplex rubrum sp. nov., isolated from different salt environments.</title>
        <authorList>
            <person name="Cui H."/>
        </authorList>
    </citation>
    <scope>NUCLEOTIDE SEQUENCE [LARGE SCALE GENOMIC DNA]</scope>
    <source>
        <strain evidence="2 3">R2</strain>
    </source>
</reference>
<keyword evidence="3" id="KW-1185">Reference proteome</keyword>
<feature type="region of interest" description="Disordered" evidence="1">
    <location>
        <begin position="49"/>
        <end position="74"/>
    </location>
</feature>
<sequence>MYGNSPLGDDGLDPETLSSDQRRQLERDLSRVAQQTRELLPEEFVVGSDLTAGSDGPEATVAVRPPVGPVVSAGYTPEEADATITEDEQTDLAQGLAASAALQVKQALSGSTSPTAR</sequence>
<dbReference type="EMBL" id="CP058909">
    <property type="protein sequence ID" value="QLH81060.1"/>
    <property type="molecule type" value="Genomic_DNA"/>
</dbReference>
<dbReference type="Pfam" id="PF19128">
    <property type="entry name" value="DUF5811"/>
    <property type="match status" value="1"/>
</dbReference>
<dbReference type="Proteomes" id="UP000509346">
    <property type="component" value="Chromosome"/>
</dbReference>
<dbReference type="GeneID" id="56081950"/>
<dbReference type="OrthoDB" id="201266at2157"/>
<dbReference type="AlphaFoldDB" id="A0A7D5PDK5"/>